<evidence type="ECO:0000313" key="4">
    <source>
        <dbReference type="EMBL" id="KEJ87800.1"/>
    </source>
</evidence>
<dbReference type="NCBIfam" id="TIGR00125">
    <property type="entry name" value="cyt_tran_rel"/>
    <property type="match status" value="1"/>
</dbReference>
<dbReference type="RefSeq" id="WP_025059450.1">
    <property type="nucleotide sequence ID" value="NZ_JAMC01000015.1"/>
</dbReference>
<accession>A0A073IDZ6</accession>
<organism evidence="4 5">
    <name type="scientific">Sulfitobacter donghicola DSW-25 = KCTC 12864 = JCM 14565</name>
    <dbReference type="NCBI Taxonomy" id="1300350"/>
    <lineage>
        <taxon>Bacteria</taxon>
        <taxon>Pseudomonadati</taxon>
        <taxon>Pseudomonadota</taxon>
        <taxon>Alphaproteobacteria</taxon>
        <taxon>Rhodobacterales</taxon>
        <taxon>Roseobacteraceae</taxon>
        <taxon>Sulfitobacter</taxon>
    </lineage>
</organism>
<dbReference type="PANTHER" id="PTHR43793:SF1">
    <property type="entry name" value="FAD SYNTHASE"/>
    <property type="match status" value="1"/>
</dbReference>
<dbReference type="Pfam" id="PF01467">
    <property type="entry name" value="CTP_transf_like"/>
    <property type="match status" value="1"/>
</dbReference>
<dbReference type="GO" id="GO:0016779">
    <property type="term" value="F:nucleotidyltransferase activity"/>
    <property type="evidence" value="ECO:0007669"/>
    <property type="project" value="UniProtKB-KW"/>
</dbReference>
<name>A0A073IDZ6_9RHOB</name>
<comment type="caution">
    <text evidence="4">The sequence shown here is derived from an EMBL/GenBank/DDBJ whole genome shotgun (WGS) entry which is preliminary data.</text>
</comment>
<dbReference type="SUPFAM" id="SSF52374">
    <property type="entry name" value="Nucleotidylyl transferase"/>
    <property type="match status" value="1"/>
</dbReference>
<reference evidence="4 5" key="1">
    <citation type="submission" date="2014-01" db="EMBL/GenBank/DDBJ databases">
        <title>Sulfitobacter donghicola JCM 14565 Genome Sequencing.</title>
        <authorList>
            <person name="Lai Q."/>
            <person name="Hong Z."/>
        </authorList>
    </citation>
    <scope>NUCLEOTIDE SEQUENCE [LARGE SCALE GENOMIC DNA]</scope>
    <source>
        <strain evidence="4 5">JCM 14565</strain>
    </source>
</reference>
<keyword evidence="5" id="KW-1185">Reference proteome</keyword>
<dbReference type="STRING" id="1300350.Z948_2072"/>
<dbReference type="EMBL" id="JAMC01000015">
    <property type="protein sequence ID" value="KEJ87800.1"/>
    <property type="molecule type" value="Genomic_DNA"/>
</dbReference>
<gene>
    <name evidence="4" type="ORF">DSW25_05030</name>
</gene>
<dbReference type="AlphaFoldDB" id="A0A073IDZ6"/>
<proteinExistence type="predicted"/>
<protein>
    <submittedName>
        <fullName evidence="4">Glycerol-3-phosphate cytidiltransferase</fullName>
    </submittedName>
</protein>
<dbReference type="InterPro" id="IPR014729">
    <property type="entry name" value="Rossmann-like_a/b/a_fold"/>
</dbReference>
<feature type="domain" description="Cytidyltransferase-like" evidence="3">
    <location>
        <begin position="9"/>
        <end position="127"/>
    </location>
</feature>
<dbReference type="Gene3D" id="3.40.50.620">
    <property type="entry name" value="HUPs"/>
    <property type="match status" value="1"/>
</dbReference>
<evidence type="ECO:0000256" key="1">
    <source>
        <dbReference type="ARBA" id="ARBA00022679"/>
    </source>
</evidence>
<keyword evidence="1 4" id="KW-0808">Transferase</keyword>
<dbReference type="PANTHER" id="PTHR43793">
    <property type="entry name" value="FAD SYNTHASE"/>
    <property type="match status" value="1"/>
</dbReference>
<dbReference type="InterPro" id="IPR004821">
    <property type="entry name" value="Cyt_trans-like"/>
</dbReference>
<keyword evidence="2" id="KW-0548">Nucleotidyltransferase</keyword>
<dbReference type="eggNOG" id="COG0615">
    <property type="taxonomic scope" value="Bacteria"/>
</dbReference>
<evidence type="ECO:0000259" key="3">
    <source>
        <dbReference type="Pfam" id="PF01467"/>
    </source>
</evidence>
<evidence type="ECO:0000313" key="5">
    <source>
        <dbReference type="Proteomes" id="UP000027734"/>
    </source>
</evidence>
<dbReference type="Proteomes" id="UP000027734">
    <property type="component" value="Unassembled WGS sequence"/>
</dbReference>
<evidence type="ECO:0000256" key="2">
    <source>
        <dbReference type="ARBA" id="ARBA00022695"/>
    </source>
</evidence>
<sequence>MMGAKGTILTYGTFDLFHVGHLRLLRRLSELGERLIVGCSTDEFNARKGKVTAITYVQRVEILEACRYVDLVIPESDWAQKREDVRRFDVDLFAMGDDWAGKFDDLRDLCDVLYLPRTEQISTTELKASIQAMHPRAVGA</sequence>
<dbReference type="InterPro" id="IPR050385">
    <property type="entry name" value="Archaeal_FAD_synthase"/>
</dbReference>